<dbReference type="PATRIC" id="fig|864564.6.peg.1583"/>
<keyword evidence="6" id="KW-1185">Reference proteome</keyword>
<dbReference type="HOGENOM" id="CLU_043769_1_1_11"/>
<reference evidence="5 6" key="1">
    <citation type="submission" date="2010-12" db="EMBL/GenBank/DDBJ databases">
        <authorList>
            <person name="Muzny D."/>
            <person name="Qin X."/>
            <person name="Buhay C."/>
            <person name="Dugan-Rocha S."/>
            <person name="Ding Y."/>
            <person name="Chen G."/>
            <person name="Hawes A."/>
            <person name="Holder M."/>
            <person name="Jhangiani S."/>
            <person name="Johnson A."/>
            <person name="Khan Z."/>
            <person name="Li Z."/>
            <person name="Liu W."/>
            <person name="Liu X."/>
            <person name="Perez L."/>
            <person name="Shen H."/>
            <person name="Wang Q."/>
            <person name="Watt J."/>
            <person name="Xi L."/>
            <person name="Xin Y."/>
            <person name="Zhou J."/>
            <person name="Deng J."/>
            <person name="Jiang H."/>
            <person name="Liu Y."/>
            <person name="Qu J."/>
            <person name="Song X.-Z."/>
            <person name="Zhang L."/>
            <person name="Villasana D."/>
            <person name="Johnson A."/>
            <person name="Liu J."/>
            <person name="Liyanage D."/>
            <person name="Lorensuhewa L."/>
            <person name="Robinson T."/>
            <person name="Song A."/>
            <person name="Song B.-B."/>
            <person name="Dinh H."/>
            <person name="Thornton R."/>
            <person name="Coyle M."/>
            <person name="Francisco L."/>
            <person name="Jackson L."/>
            <person name="Javaid M."/>
            <person name="Korchina V."/>
            <person name="Kovar C."/>
            <person name="Mata R."/>
            <person name="Mathew T."/>
            <person name="Ngo R."/>
            <person name="Nguyen L."/>
            <person name="Nguyen N."/>
            <person name="Okwuonu G."/>
            <person name="Ongeri F."/>
            <person name="Pham C."/>
            <person name="Simmons D."/>
            <person name="Wilczek-Boney K."/>
            <person name="Hale W."/>
            <person name="Jakkamsetti A."/>
            <person name="Pham P."/>
            <person name="Ruth R."/>
            <person name="San Lucas F."/>
            <person name="Warren J."/>
            <person name="Zhang J."/>
            <person name="Zhao Z."/>
            <person name="Zhou C."/>
            <person name="Zhu D."/>
            <person name="Lee S."/>
            <person name="Bess C."/>
            <person name="Blankenburg K."/>
            <person name="Forbes L."/>
            <person name="Fu Q."/>
            <person name="Gubbala S."/>
            <person name="Hirani K."/>
            <person name="Jayaseelan J.C."/>
            <person name="Lara F."/>
            <person name="Munidasa M."/>
            <person name="Palculict T."/>
            <person name="Patil S."/>
            <person name="Pu L.-L."/>
            <person name="Saada N."/>
            <person name="Tang L."/>
            <person name="Weissenberger G."/>
            <person name="Zhu Y."/>
            <person name="Hemphill L."/>
            <person name="Shang Y."/>
            <person name="Youmans B."/>
            <person name="Ayvaz T."/>
            <person name="Ross M."/>
            <person name="Santibanez J."/>
            <person name="Aqrawi P."/>
            <person name="Gross S."/>
            <person name="Joshi V."/>
            <person name="Fowler G."/>
            <person name="Nazareth L."/>
            <person name="Reid J."/>
            <person name="Worley K."/>
            <person name="Petrosino J."/>
            <person name="Highlander S."/>
            <person name="Gibbs R."/>
        </authorList>
    </citation>
    <scope>NUCLEOTIDE SEQUENCE [LARGE SCALE GENOMIC DNA]</scope>
    <source>
        <strain evidence="5 6">DSM 10105</strain>
    </source>
</reference>
<accession>E6JZ35</accession>
<comment type="similarity">
    <text evidence="1">Belongs to the CdaR family.</text>
</comment>
<sequence length="395" mass="43828">MYTVDMEIEAELAQTIAQEVSRSTHHNINFFDTSGHCIASTDPSRIGSFHEAAFLAANRRVTVEVDDSKQYIGARNGINVPVSFQGQVVAVIGITGRKQDVKPFGDVLRRMTEILLQENFERTTRFDKSMTMANLVTLLLTDQSDPSMLSYLSSALNVDLAQDHICLVAAFDGKDHSYQDRASLLNDMNAFLERQASGSFFSLRPQTATFFIPLASIGSGQDSILQLADRLAVPLSHHVKSFFIGISDPFHPGDQAEGQAEGFPAAYQTAFLQASMAADSASRRMTGTYLTFDSLDIDILLRSSKEEDRRVFLSHVLGDMTDEEIRQASDLFLTYTACNGSIIRTARELFLHKNTVQNRLNKITDLTGYNPRDLKDHTVLALAFAIQRAYGYTGN</sequence>
<dbReference type="EMBL" id="AEON01000001">
    <property type="protein sequence ID" value="EFT83129.1"/>
    <property type="molecule type" value="Genomic_DNA"/>
</dbReference>
<dbReference type="Pfam" id="PF13556">
    <property type="entry name" value="HTH_30"/>
    <property type="match status" value="1"/>
</dbReference>
<evidence type="ECO:0000259" key="4">
    <source>
        <dbReference type="Pfam" id="PF17853"/>
    </source>
</evidence>
<protein>
    <submittedName>
        <fullName evidence="5">Putative sugar diacid recognition</fullName>
    </submittedName>
</protein>
<evidence type="ECO:0000259" key="2">
    <source>
        <dbReference type="Pfam" id="PF05651"/>
    </source>
</evidence>
<dbReference type="Proteomes" id="UP000004946">
    <property type="component" value="Chromosome"/>
</dbReference>
<dbReference type="AlphaFoldDB" id="E6JZ35"/>
<comment type="caution">
    <text evidence="5">The sequence shown here is derived from an EMBL/GenBank/DDBJ whole genome shotgun (WGS) entry which is preliminary data.</text>
</comment>
<evidence type="ECO:0000313" key="6">
    <source>
        <dbReference type="Proteomes" id="UP000004946"/>
    </source>
</evidence>
<gene>
    <name evidence="5" type="ORF">HMPREF0620_0134</name>
</gene>
<dbReference type="Pfam" id="PF05651">
    <property type="entry name" value="Diacid_rec"/>
    <property type="match status" value="1"/>
</dbReference>
<dbReference type="Pfam" id="PF17853">
    <property type="entry name" value="GGDEF_2"/>
    <property type="match status" value="1"/>
</dbReference>
<dbReference type="KEGG" id="pdo:PSDT_1442"/>
<dbReference type="InterPro" id="IPR042070">
    <property type="entry name" value="PucR_C-HTH_sf"/>
</dbReference>
<organism evidence="5 6">
    <name type="scientific">Parascardovia denticolens DSM 10105 = JCM 12538</name>
    <dbReference type="NCBI Taxonomy" id="864564"/>
    <lineage>
        <taxon>Bacteria</taxon>
        <taxon>Bacillati</taxon>
        <taxon>Actinomycetota</taxon>
        <taxon>Actinomycetes</taxon>
        <taxon>Bifidobacteriales</taxon>
        <taxon>Bifidobacteriaceae</taxon>
        <taxon>Parascardovia</taxon>
    </lineage>
</organism>
<feature type="domain" description="PucR C-terminal helix-turn-helix" evidence="3">
    <location>
        <begin position="334"/>
        <end position="386"/>
    </location>
</feature>
<evidence type="ECO:0000313" key="5">
    <source>
        <dbReference type="EMBL" id="EFT83129.1"/>
    </source>
</evidence>
<dbReference type="PANTHER" id="PTHR33744">
    <property type="entry name" value="CARBOHYDRATE DIACID REGULATOR"/>
    <property type="match status" value="1"/>
</dbReference>
<feature type="domain" description="Putative sugar diacid recognition" evidence="2">
    <location>
        <begin position="9"/>
        <end position="136"/>
    </location>
</feature>
<dbReference type="InterPro" id="IPR008599">
    <property type="entry name" value="Diacid_rec"/>
</dbReference>
<dbReference type="Gene3D" id="1.10.10.2840">
    <property type="entry name" value="PucR C-terminal helix-turn-helix domain"/>
    <property type="match status" value="1"/>
</dbReference>
<dbReference type="PANTHER" id="PTHR33744:SF15">
    <property type="entry name" value="CARBOHYDRATE DIACID REGULATOR"/>
    <property type="match status" value="1"/>
</dbReference>
<proteinExistence type="inferred from homology"/>
<dbReference type="InterPro" id="IPR041522">
    <property type="entry name" value="CdaR_GGDEF"/>
</dbReference>
<name>E6JZ35_PARDN</name>
<evidence type="ECO:0000256" key="1">
    <source>
        <dbReference type="ARBA" id="ARBA00006754"/>
    </source>
</evidence>
<evidence type="ECO:0000259" key="3">
    <source>
        <dbReference type="Pfam" id="PF13556"/>
    </source>
</evidence>
<dbReference type="InterPro" id="IPR025736">
    <property type="entry name" value="PucR_C-HTH_dom"/>
</dbReference>
<dbReference type="eggNOG" id="COG3835">
    <property type="taxonomic scope" value="Bacteria"/>
</dbReference>
<dbReference type="InterPro" id="IPR051448">
    <property type="entry name" value="CdaR-like_regulators"/>
</dbReference>
<feature type="domain" description="CdaR GGDEF-like" evidence="4">
    <location>
        <begin position="144"/>
        <end position="251"/>
    </location>
</feature>